<accession>A0A8T0X2C0</accession>
<name>A0A8T0X2C0_PANVG</name>
<protein>
    <recommendedName>
        <fullName evidence="4">Secreted protein</fullName>
    </recommendedName>
</protein>
<dbReference type="Proteomes" id="UP000823388">
    <property type="component" value="Chromosome 1N"/>
</dbReference>
<organism evidence="2 3">
    <name type="scientific">Panicum virgatum</name>
    <name type="common">Blackwell switchgrass</name>
    <dbReference type="NCBI Taxonomy" id="38727"/>
    <lineage>
        <taxon>Eukaryota</taxon>
        <taxon>Viridiplantae</taxon>
        <taxon>Streptophyta</taxon>
        <taxon>Embryophyta</taxon>
        <taxon>Tracheophyta</taxon>
        <taxon>Spermatophyta</taxon>
        <taxon>Magnoliopsida</taxon>
        <taxon>Liliopsida</taxon>
        <taxon>Poales</taxon>
        <taxon>Poaceae</taxon>
        <taxon>PACMAD clade</taxon>
        <taxon>Panicoideae</taxon>
        <taxon>Panicodae</taxon>
        <taxon>Paniceae</taxon>
        <taxon>Panicinae</taxon>
        <taxon>Panicum</taxon>
        <taxon>Panicum sect. Hiantes</taxon>
    </lineage>
</organism>
<evidence type="ECO:0000313" key="3">
    <source>
        <dbReference type="Proteomes" id="UP000823388"/>
    </source>
</evidence>
<feature type="signal peptide" evidence="1">
    <location>
        <begin position="1"/>
        <end position="21"/>
    </location>
</feature>
<proteinExistence type="predicted"/>
<feature type="chain" id="PRO_5035869227" description="Secreted protein" evidence="1">
    <location>
        <begin position="22"/>
        <end position="78"/>
    </location>
</feature>
<sequence>MLALAQATIHFLFFFFPPSRACGRSSADEIKRGKLRVPKEHPPSTTKSWCISSAILVTTPIGPPYVKASTTTDVASHL</sequence>
<evidence type="ECO:0008006" key="4">
    <source>
        <dbReference type="Google" id="ProtNLM"/>
    </source>
</evidence>
<dbReference type="AlphaFoldDB" id="A0A8T0X2C0"/>
<comment type="caution">
    <text evidence="2">The sequence shown here is derived from an EMBL/GenBank/DDBJ whole genome shotgun (WGS) entry which is preliminary data.</text>
</comment>
<gene>
    <name evidence="2" type="ORF">PVAP13_1NG465419</name>
</gene>
<evidence type="ECO:0000313" key="2">
    <source>
        <dbReference type="EMBL" id="KAG2653595.1"/>
    </source>
</evidence>
<keyword evidence="3" id="KW-1185">Reference proteome</keyword>
<reference evidence="2" key="1">
    <citation type="submission" date="2020-05" db="EMBL/GenBank/DDBJ databases">
        <title>WGS assembly of Panicum virgatum.</title>
        <authorList>
            <person name="Lovell J.T."/>
            <person name="Jenkins J."/>
            <person name="Shu S."/>
            <person name="Juenger T.E."/>
            <person name="Schmutz J."/>
        </authorList>
    </citation>
    <scope>NUCLEOTIDE SEQUENCE</scope>
    <source>
        <strain evidence="2">AP13</strain>
    </source>
</reference>
<evidence type="ECO:0000256" key="1">
    <source>
        <dbReference type="SAM" id="SignalP"/>
    </source>
</evidence>
<keyword evidence="1" id="KW-0732">Signal</keyword>
<dbReference type="EMBL" id="CM029038">
    <property type="protein sequence ID" value="KAG2653595.1"/>
    <property type="molecule type" value="Genomic_DNA"/>
</dbReference>